<sequence>MIFVQVGLFYLLLSLAALAFWLLEPSCASGACSAVAQLDSFLGRPWWLWGALYYSVAGILCLGLLKNRLTGTLLAAGAVFHAGLVGYGYAVTGHVCPACWKFAAIGALLAVFYWGLPDKKPGHTAYVSAGPARALAVIALTLLVVNPGTKPVAVPPATAAAMAAVTESQSGSFKTGEPKATNETAPDQIRVFTSDERETYLDLREKPALFFAAWCPHCLEALRDAARLSPEKRPYLVVTYLREGDAEKAREKLAENGLAGESYYLAENPPEGVQGVPALVWMEGSELRHVEGAGAIAEKLGIPKLLGYAEIPSPPDGGGKNAALAAALINGKIIQPGEVFSFNRVVGPRTVSRGFVEGRSIVETVYGPKAVPDVGGGVCRTATALHLAVLKAGLQVVERHDHSMPVNYAGLGNDAAVAWPYWDFRFRNTSGKTLAIKTRSDHGKLRVELWALR</sequence>
<dbReference type="Pfam" id="PF04294">
    <property type="entry name" value="VanW"/>
    <property type="match status" value="1"/>
</dbReference>
<feature type="transmembrane region" description="Helical" evidence="1">
    <location>
        <begin position="125"/>
        <end position="145"/>
    </location>
</feature>
<dbReference type="SUPFAM" id="SSF52833">
    <property type="entry name" value="Thioredoxin-like"/>
    <property type="match status" value="1"/>
</dbReference>
<dbReference type="PANTHER" id="PTHR35788:SF1">
    <property type="entry name" value="EXPORTED PROTEIN"/>
    <property type="match status" value="1"/>
</dbReference>
<dbReference type="InterPro" id="IPR007391">
    <property type="entry name" value="Vancomycin_resist_VanW"/>
</dbReference>
<gene>
    <name evidence="2" type="ORF">J2Z49_002648</name>
</gene>
<dbReference type="InterPro" id="IPR036249">
    <property type="entry name" value="Thioredoxin-like_sf"/>
</dbReference>
<dbReference type="EMBL" id="JAUSUX010000028">
    <property type="protein sequence ID" value="MDQ0287520.1"/>
    <property type="molecule type" value="Genomic_DNA"/>
</dbReference>
<name>A0ABU0B472_9FIRM</name>
<dbReference type="PANTHER" id="PTHR35788">
    <property type="entry name" value="EXPORTED PROTEIN-RELATED"/>
    <property type="match status" value="1"/>
</dbReference>
<dbReference type="Gene3D" id="1.20.1440.130">
    <property type="entry name" value="VKOR domain"/>
    <property type="match status" value="1"/>
</dbReference>
<comment type="caution">
    <text evidence="2">The sequence shown here is derived from an EMBL/GenBank/DDBJ whole genome shotgun (WGS) entry which is preliminary data.</text>
</comment>
<organism evidence="2 3">
    <name type="scientific">Desulfofundulus luciae</name>
    <dbReference type="NCBI Taxonomy" id="74702"/>
    <lineage>
        <taxon>Bacteria</taxon>
        <taxon>Bacillati</taxon>
        <taxon>Bacillota</taxon>
        <taxon>Clostridia</taxon>
        <taxon>Eubacteriales</taxon>
        <taxon>Peptococcaceae</taxon>
        <taxon>Desulfofundulus</taxon>
    </lineage>
</organism>
<accession>A0ABU0B472</accession>
<feature type="transmembrane region" description="Helical" evidence="1">
    <location>
        <begin position="98"/>
        <end position="116"/>
    </location>
</feature>
<keyword evidence="1" id="KW-1133">Transmembrane helix</keyword>
<evidence type="ECO:0000313" key="2">
    <source>
        <dbReference type="EMBL" id="MDQ0287520.1"/>
    </source>
</evidence>
<evidence type="ECO:0000313" key="3">
    <source>
        <dbReference type="Proteomes" id="UP001225644"/>
    </source>
</evidence>
<keyword evidence="1" id="KW-0472">Membrane</keyword>
<reference evidence="2 3" key="1">
    <citation type="submission" date="2023-07" db="EMBL/GenBank/DDBJ databases">
        <title>Genomic Encyclopedia of Type Strains, Phase IV (KMG-IV): sequencing the most valuable type-strain genomes for metagenomic binning, comparative biology and taxonomic classification.</title>
        <authorList>
            <person name="Goeker M."/>
        </authorList>
    </citation>
    <scope>NUCLEOTIDE SEQUENCE [LARGE SCALE GENOMIC DNA]</scope>
    <source>
        <strain evidence="2 3">DSM 12396</strain>
    </source>
</reference>
<proteinExistence type="predicted"/>
<feature type="transmembrane region" description="Helical" evidence="1">
    <location>
        <begin position="72"/>
        <end position="92"/>
    </location>
</feature>
<feature type="transmembrane region" description="Helical" evidence="1">
    <location>
        <begin position="46"/>
        <end position="65"/>
    </location>
</feature>
<dbReference type="Proteomes" id="UP001225644">
    <property type="component" value="Unassembled WGS sequence"/>
</dbReference>
<dbReference type="InterPro" id="IPR052913">
    <property type="entry name" value="Glycopeptide_resist_protein"/>
</dbReference>
<dbReference type="InterPro" id="IPR038354">
    <property type="entry name" value="VKOR_sf"/>
</dbReference>
<dbReference type="RefSeq" id="WP_307403362.1">
    <property type="nucleotide sequence ID" value="NZ_JAUSUX010000028.1"/>
</dbReference>
<keyword evidence="3" id="KW-1185">Reference proteome</keyword>
<protein>
    <submittedName>
        <fullName evidence="2">Membrane protein</fullName>
    </submittedName>
</protein>
<keyword evidence="1" id="KW-0812">Transmembrane</keyword>
<evidence type="ECO:0000256" key="1">
    <source>
        <dbReference type="SAM" id="Phobius"/>
    </source>
</evidence>